<accession>A0A1B7HPV4</accession>
<dbReference type="GO" id="GO:0006576">
    <property type="term" value="P:biogenic amine metabolic process"/>
    <property type="evidence" value="ECO:0007669"/>
    <property type="project" value="InterPro"/>
</dbReference>
<reference evidence="2 3" key="1">
    <citation type="submission" date="2016-04" db="EMBL/GenBank/DDBJ databases">
        <title>ATOL: Assembling a taxonomically balanced genome-scale reconstruction of the evolutionary history of the Enterobacteriaceae.</title>
        <authorList>
            <person name="Plunkett G.III."/>
            <person name="Neeno-Eckwall E.C."/>
            <person name="Glasner J.D."/>
            <person name="Perna N.T."/>
        </authorList>
    </citation>
    <scope>NUCLEOTIDE SEQUENCE [LARGE SCALE GENOMIC DNA]</scope>
    <source>
        <strain evidence="2 3">ATCC 51604</strain>
    </source>
</reference>
<proteinExistence type="inferred from homology"/>
<organism evidence="2 3">
    <name type="scientific">Buttiauxella gaviniae ATCC 51604</name>
    <dbReference type="NCBI Taxonomy" id="1354253"/>
    <lineage>
        <taxon>Bacteria</taxon>
        <taxon>Pseudomonadati</taxon>
        <taxon>Pseudomonadota</taxon>
        <taxon>Gammaproteobacteria</taxon>
        <taxon>Enterobacterales</taxon>
        <taxon>Enterobacteriaceae</taxon>
        <taxon>Buttiauxella</taxon>
    </lineage>
</organism>
<dbReference type="InterPro" id="IPR012381">
    <property type="entry name" value="EutP_PduV"/>
</dbReference>
<comment type="similarity">
    <text evidence="1">Belongs to the EutP/PduV family.</text>
</comment>
<dbReference type="AlphaFoldDB" id="A0A1B7HPV4"/>
<name>A0A1B7HPV4_9ENTR</name>
<protein>
    <submittedName>
        <fullName evidence="2">EutP family ethanolamine utilization protein</fullName>
    </submittedName>
</protein>
<dbReference type="SUPFAM" id="SSF52540">
    <property type="entry name" value="P-loop containing nucleoside triphosphate hydrolases"/>
    <property type="match status" value="1"/>
</dbReference>
<dbReference type="EMBL" id="LXEP01000036">
    <property type="protein sequence ID" value="OAT17676.1"/>
    <property type="molecule type" value="Genomic_DNA"/>
</dbReference>
<comment type="caution">
    <text evidence="2">The sequence shown here is derived from an EMBL/GenBank/DDBJ whole genome shotgun (WGS) entry which is preliminary data.</text>
</comment>
<evidence type="ECO:0000313" key="2">
    <source>
        <dbReference type="EMBL" id="OAT17676.1"/>
    </source>
</evidence>
<sequence>MKRIVFVGTVGAGKTTLFNALLGNYSLARKTQAVEFSDAGNIDTPGGFISHPRLYCALINTLIDAGLLIYVHAANDSQCRISAGLLGIYPHLQQVAVISKIDLPDANIAQTQAMLIDSGFTSPIFALNCLNAESVRQLEDYLAEVAGLKEPVQ</sequence>
<dbReference type="Gene3D" id="3.40.50.300">
    <property type="entry name" value="P-loop containing nucleotide triphosphate hydrolases"/>
    <property type="match status" value="1"/>
</dbReference>
<dbReference type="GO" id="GO:0005524">
    <property type="term" value="F:ATP binding"/>
    <property type="evidence" value="ECO:0007669"/>
    <property type="project" value="UniProtKB-UniRule"/>
</dbReference>
<dbReference type="PATRIC" id="fig|1354253.4.peg.4042"/>
<gene>
    <name evidence="2" type="ORF">M977_03951</name>
</gene>
<dbReference type="NCBIfam" id="TIGR02528">
    <property type="entry name" value="EutP"/>
    <property type="match status" value="1"/>
</dbReference>
<dbReference type="CDD" id="cd00882">
    <property type="entry name" value="Ras_like_GTPase"/>
    <property type="match status" value="1"/>
</dbReference>
<dbReference type="Proteomes" id="UP000078504">
    <property type="component" value="Unassembled WGS sequence"/>
</dbReference>
<dbReference type="PIRSF" id="PIRSF036409">
    <property type="entry name" value="EutP_PduV"/>
    <property type="match status" value="1"/>
</dbReference>
<dbReference type="PANTHER" id="PTHR40453:SF2">
    <property type="entry name" value="ACETATE KINASE EUTP-RELATED"/>
    <property type="match status" value="1"/>
</dbReference>
<dbReference type="Pfam" id="PF10662">
    <property type="entry name" value="PduV-EutP"/>
    <property type="match status" value="1"/>
</dbReference>
<dbReference type="PANTHER" id="PTHR40453">
    <property type="entry name" value="PROTEIN YOEF"/>
    <property type="match status" value="1"/>
</dbReference>
<evidence type="ECO:0000313" key="3">
    <source>
        <dbReference type="Proteomes" id="UP000078504"/>
    </source>
</evidence>
<dbReference type="RefSeq" id="WP_064518335.1">
    <property type="nucleotide sequence ID" value="NZ_LXEP01000036.1"/>
</dbReference>
<dbReference type="InterPro" id="IPR027417">
    <property type="entry name" value="P-loop_NTPase"/>
</dbReference>
<evidence type="ECO:0000256" key="1">
    <source>
        <dbReference type="PIRNR" id="PIRNR036409"/>
    </source>
</evidence>
<keyword evidence="1" id="KW-0547">Nucleotide-binding</keyword>